<dbReference type="Proteomes" id="UP000016960">
    <property type="component" value="Unassembled WGS sequence"/>
</dbReference>
<dbReference type="EMBL" id="ASSJ01000047">
    <property type="protein sequence ID" value="ERN41617.1"/>
    <property type="molecule type" value="Genomic_DNA"/>
</dbReference>
<reference evidence="1 2" key="1">
    <citation type="submission" date="2013-05" db="EMBL/GenBank/DDBJ databases">
        <title>Draft genome sequence of Rubidibacter lacunae KORDI 51-2.</title>
        <authorList>
            <person name="Choi D.H."/>
            <person name="Noh J.H."/>
            <person name="Kwon K.-K."/>
            <person name="Lee J.-H."/>
            <person name="Ryu J.-Y."/>
        </authorList>
    </citation>
    <scope>NUCLEOTIDE SEQUENCE [LARGE SCALE GENOMIC DNA]</scope>
    <source>
        <strain evidence="1 2">KORDI 51-2</strain>
    </source>
</reference>
<organism evidence="1 2">
    <name type="scientific">Rubidibacter lacunae KORDI 51-2</name>
    <dbReference type="NCBI Taxonomy" id="582515"/>
    <lineage>
        <taxon>Bacteria</taxon>
        <taxon>Bacillati</taxon>
        <taxon>Cyanobacteriota</taxon>
        <taxon>Cyanophyceae</taxon>
        <taxon>Oscillatoriophycideae</taxon>
        <taxon>Chroococcales</taxon>
        <taxon>Aphanothecaceae</taxon>
        <taxon>Rubidibacter</taxon>
    </lineage>
</organism>
<dbReference type="OrthoDB" id="466790at2"/>
<keyword evidence="2" id="KW-1185">Reference proteome</keyword>
<gene>
    <name evidence="1" type="ORF">KR51_00018430</name>
</gene>
<evidence type="ECO:0000313" key="2">
    <source>
        <dbReference type="Proteomes" id="UP000016960"/>
    </source>
</evidence>
<comment type="caution">
    <text evidence="1">The sequence shown here is derived from an EMBL/GenBank/DDBJ whole genome shotgun (WGS) entry which is preliminary data.</text>
</comment>
<evidence type="ECO:0000313" key="1">
    <source>
        <dbReference type="EMBL" id="ERN41617.1"/>
    </source>
</evidence>
<dbReference type="RefSeq" id="WP_022606713.1">
    <property type="nucleotide sequence ID" value="NZ_ASSJ01000047.1"/>
</dbReference>
<sequence length="79" mass="8964">MEIGSEKNQEISPEEREHLDRLKKLIERSLADGKLSAGELQAIRSFIQADGEVSQAEILTLRRTIRELLGGALLEFDWD</sequence>
<accession>U5DL78</accession>
<name>U5DL78_9CHRO</name>
<proteinExistence type="predicted"/>
<protein>
    <submittedName>
        <fullName evidence="1">Uncharacterized protein</fullName>
    </submittedName>
</protein>
<dbReference type="AlphaFoldDB" id="U5DL78"/>
<dbReference type="InParanoid" id="U5DL78"/>